<gene>
    <name evidence="3" type="ORF">SK854_45875</name>
</gene>
<feature type="signal peptide" evidence="2">
    <location>
        <begin position="1"/>
        <end position="21"/>
    </location>
</feature>
<evidence type="ECO:0008006" key="5">
    <source>
        <dbReference type="Google" id="ProtNLM"/>
    </source>
</evidence>
<evidence type="ECO:0000313" key="3">
    <source>
        <dbReference type="EMBL" id="MDX8149520.1"/>
    </source>
</evidence>
<comment type="caution">
    <text evidence="3">The sequence shown here is derived from an EMBL/GenBank/DDBJ whole genome shotgun (WGS) entry which is preliminary data.</text>
</comment>
<sequence length="405" mass="43392">MAKLPLILIGVVTLASGMTVAIGPQPEVTGFPTAEPVVQDVARAAASSAGKSVVYRDSNDRMVAMRPCPGTPQRAPDDTHCAPFDFLPNGTYVTMRCWQDTAKPDGYPSPRWFYVTQEENGWHPGWTGWVYSDLVKAQTSTPNCTPDILAAHPTPQHPGPPTNIEIRGTCTSAGGSLSAVSSGFTPGGPFTLSISWNPVEEEVFQGKVDARGGVPWTWSCADRDSGDYDLRAVDEASGRWAWSKFRVNTPPPSVPSPRSVPSPTEPSPATAAPTLSTHVPPTSTGIPLLVSRDVVTDNRVTNGPTQMREDSPAYLSTQTLARCRSLGCAIPGTEFGSGRTLRAVCQVIGAELTNGDRTEPSDDNNPGLFTSNRWYRIQWNASTSGYLSEVWLRSSDRGGAGLPMC</sequence>
<name>A0ABU4VDK4_9PSEU</name>
<evidence type="ECO:0000256" key="1">
    <source>
        <dbReference type="SAM" id="MobiDB-lite"/>
    </source>
</evidence>
<feature type="chain" id="PRO_5046629763" description="Ig-like domain-containing protein" evidence="2">
    <location>
        <begin position="22"/>
        <end position="405"/>
    </location>
</feature>
<organism evidence="3 4">
    <name type="scientific">Lentzea sokolovensis</name>
    <dbReference type="NCBI Taxonomy" id="3095429"/>
    <lineage>
        <taxon>Bacteria</taxon>
        <taxon>Bacillati</taxon>
        <taxon>Actinomycetota</taxon>
        <taxon>Actinomycetes</taxon>
        <taxon>Pseudonocardiales</taxon>
        <taxon>Pseudonocardiaceae</taxon>
        <taxon>Lentzea</taxon>
    </lineage>
</organism>
<evidence type="ECO:0000256" key="2">
    <source>
        <dbReference type="SAM" id="SignalP"/>
    </source>
</evidence>
<dbReference type="Proteomes" id="UP001285352">
    <property type="component" value="Unassembled WGS sequence"/>
</dbReference>
<feature type="region of interest" description="Disordered" evidence="1">
    <location>
        <begin position="245"/>
        <end position="286"/>
    </location>
</feature>
<keyword evidence="4" id="KW-1185">Reference proteome</keyword>
<keyword evidence="2" id="KW-0732">Signal</keyword>
<reference evidence="3 4" key="1">
    <citation type="submission" date="2023-11" db="EMBL/GenBank/DDBJ databases">
        <title>Lentzea sokolovensis, sp. nov., Lentzea kristufkii, sp. nov., and Lentzea miocenensis, sp. nov., rare actinobacteria from Sokolov Coal Basin, Miocene lacustrine sediment, Czech Republic.</title>
        <authorList>
            <person name="Lara A."/>
            <person name="Kotroba L."/>
            <person name="Nouioui I."/>
            <person name="Neumann-Schaal M."/>
            <person name="Mast Y."/>
            <person name="Chronakova A."/>
        </authorList>
    </citation>
    <scope>NUCLEOTIDE SEQUENCE [LARGE SCALE GENOMIC DNA]</scope>
    <source>
        <strain evidence="3 4">BCCO 10_0061</strain>
    </source>
</reference>
<protein>
    <recommendedName>
        <fullName evidence="5">Ig-like domain-containing protein</fullName>
    </recommendedName>
</protein>
<proteinExistence type="predicted"/>
<evidence type="ECO:0000313" key="4">
    <source>
        <dbReference type="Proteomes" id="UP001285352"/>
    </source>
</evidence>
<feature type="compositionally biased region" description="Low complexity" evidence="1">
    <location>
        <begin position="267"/>
        <end position="277"/>
    </location>
</feature>
<dbReference type="RefSeq" id="WP_319981498.1">
    <property type="nucleotide sequence ID" value="NZ_JAXAVU010000018.1"/>
</dbReference>
<accession>A0ABU4VDK4</accession>
<dbReference type="EMBL" id="JAXAVU010000018">
    <property type="protein sequence ID" value="MDX8149520.1"/>
    <property type="molecule type" value="Genomic_DNA"/>
</dbReference>
<feature type="compositionally biased region" description="Pro residues" evidence="1">
    <location>
        <begin position="249"/>
        <end position="266"/>
    </location>
</feature>